<dbReference type="EMBL" id="BKCJ011414881">
    <property type="protein sequence ID" value="GFD31510.1"/>
    <property type="molecule type" value="Genomic_DNA"/>
</dbReference>
<feature type="region of interest" description="Disordered" evidence="1">
    <location>
        <begin position="1"/>
        <end position="25"/>
    </location>
</feature>
<protein>
    <submittedName>
        <fullName evidence="2">Uncharacterized protein</fullName>
    </submittedName>
</protein>
<reference evidence="2" key="1">
    <citation type="journal article" date="2019" name="Sci. Rep.">
        <title>Draft genome of Tanacetum cinerariifolium, the natural source of mosquito coil.</title>
        <authorList>
            <person name="Yamashiro T."/>
            <person name="Shiraishi A."/>
            <person name="Satake H."/>
            <person name="Nakayama K."/>
        </authorList>
    </citation>
    <scope>NUCLEOTIDE SEQUENCE</scope>
</reference>
<evidence type="ECO:0000313" key="2">
    <source>
        <dbReference type="EMBL" id="GFD31510.1"/>
    </source>
</evidence>
<feature type="compositionally biased region" description="Basic and acidic residues" evidence="1">
    <location>
        <begin position="1"/>
        <end position="20"/>
    </location>
</feature>
<sequence>RLPVIEHVHEGQRQDGKQPKANENGMIEGQHNHAHQDLEHREHDIDQQLGEAFLNGLGLDARQPVGVLDGRLGKNALLDSLDQRNLAYQQDATQQHAAYHHCHQDVGGAKHGPRRNEVEHRLRAQWQRQA</sequence>
<dbReference type="AlphaFoldDB" id="A0A699VA34"/>
<accession>A0A699VA34</accession>
<proteinExistence type="predicted"/>
<gene>
    <name evidence="2" type="ORF">Tci_903479</name>
</gene>
<organism evidence="2">
    <name type="scientific">Tanacetum cinerariifolium</name>
    <name type="common">Dalmatian daisy</name>
    <name type="synonym">Chrysanthemum cinerariifolium</name>
    <dbReference type="NCBI Taxonomy" id="118510"/>
    <lineage>
        <taxon>Eukaryota</taxon>
        <taxon>Viridiplantae</taxon>
        <taxon>Streptophyta</taxon>
        <taxon>Embryophyta</taxon>
        <taxon>Tracheophyta</taxon>
        <taxon>Spermatophyta</taxon>
        <taxon>Magnoliopsida</taxon>
        <taxon>eudicotyledons</taxon>
        <taxon>Gunneridae</taxon>
        <taxon>Pentapetalae</taxon>
        <taxon>asterids</taxon>
        <taxon>campanulids</taxon>
        <taxon>Asterales</taxon>
        <taxon>Asteraceae</taxon>
        <taxon>Asteroideae</taxon>
        <taxon>Anthemideae</taxon>
        <taxon>Anthemidinae</taxon>
        <taxon>Tanacetum</taxon>
    </lineage>
</organism>
<evidence type="ECO:0000256" key="1">
    <source>
        <dbReference type="SAM" id="MobiDB-lite"/>
    </source>
</evidence>
<feature type="non-terminal residue" evidence="2">
    <location>
        <position position="130"/>
    </location>
</feature>
<name>A0A699VA34_TANCI</name>
<comment type="caution">
    <text evidence="2">The sequence shown here is derived from an EMBL/GenBank/DDBJ whole genome shotgun (WGS) entry which is preliminary data.</text>
</comment>
<feature type="non-terminal residue" evidence="2">
    <location>
        <position position="1"/>
    </location>
</feature>